<evidence type="ECO:0000313" key="2">
    <source>
        <dbReference type="EMBL" id="MDQ0935245.1"/>
    </source>
</evidence>
<dbReference type="RefSeq" id="WP_307628833.1">
    <property type="nucleotide sequence ID" value="NZ_JAUSZS010000006.1"/>
</dbReference>
<dbReference type="InterPro" id="IPR036661">
    <property type="entry name" value="Luciferase-like_sf"/>
</dbReference>
<protein>
    <submittedName>
        <fullName evidence="2">Uncharacterized protein</fullName>
    </submittedName>
</protein>
<gene>
    <name evidence="2" type="ORF">QFZ49_005216</name>
</gene>
<dbReference type="Gene3D" id="3.20.20.30">
    <property type="entry name" value="Luciferase-like domain"/>
    <property type="match status" value="1"/>
</dbReference>
<accession>A0ABU0RTB4</accession>
<reference evidence="2 3" key="1">
    <citation type="submission" date="2023-07" db="EMBL/GenBank/DDBJ databases">
        <title>Comparative genomics of wheat-associated soil bacteria to identify genetic determinants of phenazine resistance.</title>
        <authorList>
            <person name="Mouncey N."/>
        </authorList>
    </citation>
    <scope>NUCLEOTIDE SEQUENCE [LARGE SCALE GENOMIC DNA]</scope>
    <source>
        <strain evidence="2 3">W2I16</strain>
    </source>
</reference>
<proteinExistence type="predicted"/>
<name>A0ABU0RTB4_9ACTN</name>
<dbReference type="Proteomes" id="UP001223072">
    <property type="component" value="Unassembled WGS sequence"/>
</dbReference>
<evidence type="ECO:0000313" key="3">
    <source>
        <dbReference type="Proteomes" id="UP001223072"/>
    </source>
</evidence>
<dbReference type="EMBL" id="JAUSZS010000006">
    <property type="protein sequence ID" value="MDQ0935245.1"/>
    <property type="molecule type" value="Genomic_DNA"/>
</dbReference>
<organism evidence="2 3">
    <name type="scientific">Streptomyces turgidiscabies</name>
    <dbReference type="NCBI Taxonomy" id="85558"/>
    <lineage>
        <taxon>Bacteria</taxon>
        <taxon>Bacillati</taxon>
        <taxon>Actinomycetota</taxon>
        <taxon>Actinomycetes</taxon>
        <taxon>Kitasatosporales</taxon>
        <taxon>Streptomycetaceae</taxon>
        <taxon>Streptomyces</taxon>
    </lineage>
</organism>
<evidence type="ECO:0000256" key="1">
    <source>
        <dbReference type="SAM" id="MobiDB-lite"/>
    </source>
</evidence>
<dbReference type="SUPFAM" id="SSF51679">
    <property type="entry name" value="Bacterial luciferase-like"/>
    <property type="match status" value="1"/>
</dbReference>
<comment type="caution">
    <text evidence="2">The sequence shown here is derived from an EMBL/GenBank/DDBJ whole genome shotgun (WGS) entry which is preliminary data.</text>
</comment>
<sequence length="111" mass="11920">MNTSSYRQLVESGAVIAGSPQTVADQLLSILREFGVGNLHAMLQFGSLPRHLTKANIDLFAAEVLPRLRGLWDDGPSPHHWWPQRLGGQQAPLPATASPMAGTGSLTGDHK</sequence>
<feature type="region of interest" description="Disordered" evidence="1">
    <location>
        <begin position="79"/>
        <end position="111"/>
    </location>
</feature>
<keyword evidence="3" id="KW-1185">Reference proteome</keyword>